<dbReference type="STRING" id="1576369.SAMN05421753_114111"/>
<keyword evidence="2" id="KW-0812">Transmembrane</keyword>
<dbReference type="Proteomes" id="UP000199518">
    <property type="component" value="Unassembled WGS sequence"/>
</dbReference>
<gene>
    <name evidence="3" type="ORF">SAMN05421753_114111</name>
</gene>
<feature type="transmembrane region" description="Helical" evidence="2">
    <location>
        <begin position="36"/>
        <end position="55"/>
    </location>
</feature>
<proteinExistence type="predicted"/>
<protein>
    <submittedName>
        <fullName evidence="3">Uncharacterized protein</fullName>
    </submittedName>
</protein>
<feature type="region of interest" description="Disordered" evidence="1">
    <location>
        <begin position="63"/>
        <end position="84"/>
    </location>
</feature>
<keyword evidence="2" id="KW-0472">Membrane</keyword>
<evidence type="ECO:0000313" key="3">
    <source>
        <dbReference type="EMBL" id="SFJ00527.1"/>
    </source>
</evidence>
<evidence type="ECO:0000256" key="1">
    <source>
        <dbReference type="SAM" id="MobiDB-lite"/>
    </source>
</evidence>
<keyword evidence="4" id="KW-1185">Reference proteome</keyword>
<dbReference type="AlphaFoldDB" id="A0A1I3MU66"/>
<accession>A0A1I3MU66</accession>
<evidence type="ECO:0000313" key="4">
    <source>
        <dbReference type="Proteomes" id="UP000199518"/>
    </source>
</evidence>
<keyword evidence="2" id="KW-1133">Transmembrane helix</keyword>
<name>A0A1I3MU66_9PLAN</name>
<dbReference type="EMBL" id="FOQD01000014">
    <property type="protein sequence ID" value="SFJ00527.1"/>
    <property type="molecule type" value="Genomic_DNA"/>
</dbReference>
<organism evidence="3 4">
    <name type="scientific">Planctomicrobium piriforme</name>
    <dbReference type="NCBI Taxonomy" id="1576369"/>
    <lineage>
        <taxon>Bacteria</taxon>
        <taxon>Pseudomonadati</taxon>
        <taxon>Planctomycetota</taxon>
        <taxon>Planctomycetia</taxon>
        <taxon>Planctomycetales</taxon>
        <taxon>Planctomycetaceae</taxon>
        <taxon>Planctomicrobium</taxon>
    </lineage>
</organism>
<sequence>MQNKSKASGWPTLFLALIFVAPTIDAWLKLINGNGDWWPCFLGGSNVLIFGGLAIRDFRRKWRESTQQPSIESTDVPPVKHSIR</sequence>
<evidence type="ECO:0000256" key="2">
    <source>
        <dbReference type="SAM" id="Phobius"/>
    </source>
</evidence>
<reference evidence="4" key="1">
    <citation type="submission" date="2016-10" db="EMBL/GenBank/DDBJ databases">
        <authorList>
            <person name="Varghese N."/>
            <person name="Submissions S."/>
        </authorList>
    </citation>
    <scope>NUCLEOTIDE SEQUENCE [LARGE SCALE GENOMIC DNA]</scope>
    <source>
        <strain evidence="4">DSM 26348</strain>
    </source>
</reference>
<dbReference type="RefSeq" id="WP_139228554.1">
    <property type="nucleotide sequence ID" value="NZ_FOQD01000014.1"/>
</dbReference>